<comment type="caution">
    <text evidence="1">The sequence shown here is derived from an EMBL/GenBank/DDBJ whole genome shotgun (WGS) entry which is preliminary data.</text>
</comment>
<sequence>MTTPSPKALTAQDLPKLLENDNRVKLAGLDVDGILRGKVISKKKFLSVAEAGFGFCSVIFGWDMHDKTYMRELKISNAENGYRDILAIPDLKTFRRIPWENNIPFFLISFCDPETKEPICYGAMAGAEYEFYTFKTPDDSKSPAPFLQQNPHDQLPSLTEGMFGYSLNRPVHNKDYYYEVFDSCADFACNIEGWHTESGPGVFEAALEFDEVSEMADRASLFKLARKQWPRSHLCR</sequence>
<dbReference type="EMBL" id="JANAKD010003138">
    <property type="protein sequence ID" value="KAJ3472423.1"/>
    <property type="molecule type" value="Genomic_DNA"/>
</dbReference>
<accession>A0ACC1QER9</accession>
<evidence type="ECO:0000313" key="2">
    <source>
        <dbReference type="Proteomes" id="UP001148737"/>
    </source>
</evidence>
<name>A0ACC1QER9_9HYPO</name>
<evidence type="ECO:0000313" key="1">
    <source>
        <dbReference type="EMBL" id="KAJ3472423.1"/>
    </source>
</evidence>
<gene>
    <name evidence="1" type="ORF">NLG97_g10999</name>
</gene>
<organism evidence="1 2">
    <name type="scientific">Lecanicillium saksenae</name>
    <dbReference type="NCBI Taxonomy" id="468837"/>
    <lineage>
        <taxon>Eukaryota</taxon>
        <taxon>Fungi</taxon>
        <taxon>Dikarya</taxon>
        <taxon>Ascomycota</taxon>
        <taxon>Pezizomycotina</taxon>
        <taxon>Sordariomycetes</taxon>
        <taxon>Hypocreomycetidae</taxon>
        <taxon>Hypocreales</taxon>
        <taxon>Cordycipitaceae</taxon>
        <taxon>Lecanicillium</taxon>
    </lineage>
</organism>
<protein>
    <submittedName>
        <fullName evidence="1">Uncharacterized protein</fullName>
    </submittedName>
</protein>
<keyword evidence="2" id="KW-1185">Reference proteome</keyword>
<reference evidence="1" key="1">
    <citation type="submission" date="2022-07" db="EMBL/GenBank/DDBJ databases">
        <title>Genome Sequence of Lecanicillium saksenae.</title>
        <authorList>
            <person name="Buettner E."/>
        </authorList>
    </citation>
    <scope>NUCLEOTIDE SEQUENCE</scope>
    <source>
        <strain evidence="1">VT-O1</strain>
    </source>
</reference>
<dbReference type="Proteomes" id="UP001148737">
    <property type="component" value="Unassembled WGS sequence"/>
</dbReference>
<proteinExistence type="predicted"/>